<evidence type="ECO:0000256" key="1">
    <source>
        <dbReference type="SAM" id="SignalP"/>
    </source>
</evidence>
<gene>
    <name evidence="2" type="ORF">HOLleu_31371</name>
</gene>
<organism evidence="2 3">
    <name type="scientific">Holothuria leucospilota</name>
    <name type="common">Black long sea cucumber</name>
    <name type="synonym">Mertensiothuria leucospilota</name>
    <dbReference type="NCBI Taxonomy" id="206669"/>
    <lineage>
        <taxon>Eukaryota</taxon>
        <taxon>Metazoa</taxon>
        <taxon>Echinodermata</taxon>
        <taxon>Eleutherozoa</taxon>
        <taxon>Echinozoa</taxon>
        <taxon>Holothuroidea</taxon>
        <taxon>Aspidochirotacea</taxon>
        <taxon>Aspidochirotida</taxon>
        <taxon>Holothuriidae</taxon>
        <taxon>Holothuria</taxon>
    </lineage>
</organism>
<evidence type="ECO:0000313" key="2">
    <source>
        <dbReference type="EMBL" id="KAJ8026521.1"/>
    </source>
</evidence>
<dbReference type="Proteomes" id="UP001152320">
    <property type="component" value="Chromosome 16"/>
</dbReference>
<dbReference type="AlphaFoldDB" id="A0A9Q0YU69"/>
<comment type="caution">
    <text evidence="2">The sequence shown here is derived from an EMBL/GenBank/DDBJ whole genome shotgun (WGS) entry which is preliminary data.</text>
</comment>
<feature type="chain" id="PRO_5040481482" description="Secreted protein" evidence="1">
    <location>
        <begin position="29"/>
        <end position="87"/>
    </location>
</feature>
<evidence type="ECO:0000313" key="3">
    <source>
        <dbReference type="Proteomes" id="UP001152320"/>
    </source>
</evidence>
<proteinExistence type="predicted"/>
<keyword evidence="3" id="KW-1185">Reference proteome</keyword>
<reference evidence="2" key="1">
    <citation type="submission" date="2021-10" db="EMBL/GenBank/DDBJ databases">
        <title>Tropical sea cucumber genome reveals ecological adaptation and Cuvierian tubules defense mechanism.</title>
        <authorList>
            <person name="Chen T."/>
        </authorList>
    </citation>
    <scope>NUCLEOTIDE SEQUENCE</scope>
    <source>
        <strain evidence="2">Nanhai2018</strain>
        <tissue evidence="2">Muscle</tissue>
    </source>
</reference>
<evidence type="ECO:0008006" key="4">
    <source>
        <dbReference type="Google" id="ProtNLM"/>
    </source>
</evidence>
<accession>A0A9Q0YU69</accession>
<feature type="signal peptide" evidence="1">
    <location>
        <begin position="1"/>
        <end position="28"/>
    </location>
</feature>
<name>A0A9Q0YU69_HOLLE</name>
<dbReference type="EMBL" id="JAIZAY010000016">
    <property type="protein sequence ID" value="KAJ8026521.1"/>
    <property type="molecule type" value="Genomic_DNA"/>
</dbReference>
<dbReference type="SUPFAM" id="SSF57414">
    <property type="entry name" value="Hairpin loop containing domain-like"/>
    <property type="match status" value="1"/>
</dbReference>
<keyword evidence="1" id="KW-0732">Signal</keyword>
<protein>
    <recommendedName>
        <fullName evidence="4">Secreted protein</fullName>
    </recommendedName>
</protein>
<sequence length="87" mass="10125">MEWKYPVILTPCMSWMVIILRVIDTAWCQLIPQEDGILGEFRVYRELSIDLSVYEHRSTTLNTSENGQAECANFCINEISFICRAFT</sequence>